<dbReference type="Proteomes" id="UP000652761">
    <property type="component" value="Unassembled WGS sequence"/>
</dbReference>
<evidence type="ECO:0000256" key="1">
    <source>
        <dbReference type="SAM" id="Phobius"/>
    </source>
</evidence>
<sequence>LTTAEAASLRYYAGTYDFWLYFHNIVLLIVYTLAALPLAVLKLARPYVICHYPRSKSPFLPSSGATGMWSVPYSSPLARSRSSLTPLLSRWEIRTGLLLVTWWEAMAQVGVYVVVKDYANYWVHRPLHTP</sequence>
<accession>A0A843VU41</accession>
<name>A0A843VU41_COLES</name>
<proteinExistence type="predicted"/>
<evidence type="ECO:0000313" key="3">
    <source>
        <dbReference type="Proteomes" id="UP000652761"/>
    </source>
</evidence>
<feature type="transmembrane region" description="Helical" evidence="1">
    <location>
        <begin position="18"/>
        <end position="41"/>
    </location>
</feature>
<organism evidence="2 3">
    <name type="scientific">Colocasia esculenta</name>
    <name type="common">Wild taro</name>
    <name type="synonym">Arum esculentum</name>
    <dbReference type="NCBI Taxonomy" id="4460"/>
    <lineage>
        <taxon>Eukaryota</taxon>
        <taxon>Viridiplantae</taxon>
        <taxon>Streptophyta</taxon>
        <taxon>Embryophyta</taxon>
        <taxon>Tracheophyta</taxon>
        <taxon>Spermatophyta</taxon>
        <taxon>Magnoliopsida</taxon>
        <taxon>Liliopsida</taxon>
        <taxon>Araceae</taxon>
        <taxon>Aroideae</taxon>
        <taxon>Colocasieae</taxon>
        <taxon>Colocasia</taxon>
    </lineage>
</organism>
<protein>
    <submittedName>
        <fullName evidence="2">Uncharacterized protein</fullName>
    </submittedName>
</protein>
<keyword evidence="3" id="KW-1185">Reference proteome</keyword>
<keyword evidence="1" id="KW-1133">Transmembrane helix</keyword>
<feature type="non-terminal residue" evidence="2">
    <location>
        <position position="130"/>
    </location>
</feature>
<evidence type="ECO:0000313" key="2">
    <source>
        <dbReference type="EMBL" id="MQL97060.1"/>
    </source>
</evidence>
<dbReference type="OrthoDB" id="1658724at2759"/>
<comment type="caution">
    <text evidence="2">The sequence shown here is derived from an EMBL/GenBank/DDBJ whole genome shotgun (WGS) entry which is preliminary data.</text>
</comment>
<gene>
    <name evidence="2" type="ORF">Taro_029745</name>
</gene>
<keyword evidence="1" id="KW-0472">Membrane</keyword>
<dbReference type="AlphaFoldDB" id="A0A843VU41"/>
<keyword evidence="1" id="KW-0812">Transmembrane</keyword>
<dbReference type="EMBL" id="NMUH01001997">
    <property type="protein sequence ID" value="MQL97060.1"/>
    <property type="molecule type" value="Genomic_DNA"/>
</dbReference>
<reference evidence="2" key="1">
    <citation type="submission" date="2017-07" db="EMBL/GenBank/DDBJ databases">
        <title>Taro Niue Genome Assembly and Annotation.</title>
        <authorList>
            <person name="Atibalentja N."/>
            <person name="Keating K."/>
            <person name="Fields C.J."/>
        </authorList>
    </citation>
    <scope>NUCLEOTIDE SEQUENCE</scope>
    <source>
        <strain evidence="2">Niue_2</strain>
        <tissue evidence="2">Leaf</tissue>
    </source>
</reference>